<keyword evidence="3" id="KW-1185">Reference proteome</keyword>
<reference evidence="2 3" key="1">
    <citation type="submission" date="2018-04" db="EMBL/GenBank/DDBJ databases">
        <title>Genomic Encyclopedia of Archaeal and Bacterial Type Strains, Phase II (KMG-II): from individual species to whole genera.</title>
        <authorList>
            <person name="Goeker M."/>
        </authorList>
    </citation>
    <scope>NUCLEOTIDE SEQUENCE [LARGE SCALE GENOMIC DNA]</scope>
    <source>
        <strain evidence="2 3">DSM 28823</strain>
    </source>
</reference>
<evidence type="ECO:0000256" key="1">
    <source>
        <dbReference type="SAM" id="SignalP"/>
    </source>
</evidence>
<dbReference type="AlphaFoldDB" id="A0A2T5C091"/>
<protein>
    <submittedName>
        <fullName evidence="2">Putative BNR repeat neuraminidase</fullName>
    </submittedName>
</protein>
<dbReference type="Pfam" id="PF15892">
    <property type="entry name" value="BNR_4"/>
    <property type="match status" value="1"/>
</dbReference>
<comment type="caution">
    <text evidence="2">The sequence shown here is derived from an EMBL/GenBank/DDBJ whole genome shotgun (WGS) entry which is preliminary data.</text>
</comment>
<evidence type="ECO:0000313" key="3">
    <source>
        <dbReference type="Proteomes" id="UP000243525"/>
    </source>
</evidence>
<dbReference type="EMBL" id="QAAD01000011">
    <property type="protein sequence ID" value="PTN08014.1"/>
    <property type="molecule type" value="Genomic_DNA"/>
</dbReference>
<dbReference type="InterPro" id="IPR036278">
    <property type="entry name" value="Sialidase_sf"/>
</dbReference>
<keyword evidence="1" id="KW-0732">Signal</keyword>
<feature type="signal peptide" evidence="1">
    <location>
        <begin position="1"/>
        <end position="20"/>
    </location>
</feature>
<name>A0A2T5C091_9BACT</name>
<accession>A0A2T5C091</accession>
<dbReference type="Proteomes" id="UP000243525">
    <property type="component" value="Unassembled WGS sequence"/>
</dbReference>
<sequence length="443" mass="49775">MNYWSLLLVACATFGTVACTSPKTETAKVTSRLSVVGKGWSENSVNATIFRKNSVVSSANYQFVAYYDSTAHVVIARRKHGSDAWELHQTQYTGNVRDAHNVISLMVDGEGYLHLSWDHHNNPLHYCRSLEPESLEMGEMMPMIGENEQVVSYPEFYKMADGGLLFACRDGGSGNGNLVLNRYDLTTRSWSRLQTNLIDGEGQRNAYWQLFVDRQGTIHISWVWRETPDVHSNHDMSYACSKDGGVSWQKSTGEAYQLPITMASAEVVKAIPQGSNLINQTSMTTDAEGNPFIATYYKEAGDSCTQFHIIYRQKGEWKSSVATQRTLDFELGGVGSRSIPISRPQLMILKNGETQQLALIYRDEEVDNNVVLSTAELTDELQWSSQVVSPYPVDRWEPSYDSELLKDQNKLHLYFQRVAQGQAETTVALPPQPVGILELQMNQ</sequence>
<evidence type="ECO:0000313" key="2">
    <source>
        <dbReference type="EMBL" id="PTN08014.1"/>
    </source>
</evidence>
<feature type="chain" id="PRO_5015693541" evidence="1">
    <location>
        <begin position="21"/>
        <end position="443"/>
    </location>
</feature>
<dbReference type="SUPFAM" id="SSF50939">
    <property type="entry name" value="Sialidases"/>
    <property type="match status" value="1"/>
</dbReference>
<dbReference type="OrthoDB" id="223410at2"/>
<organism evidence="2 3">
    <name type="scientific">Mangrovibacterium marinum</name>
    <dbReference type="NCBI Taxonomy" id="1639118"/>
    <lineage>
        <taxon>Bacteria</taxon>
        <taxon>Pseudomonadati</taxon>
        <taxon>Bacteroidota</taxon>
        <taxon>Bacteroidia</taxon>
        <taxon>Marinilabiliales</taxon>
        <taxon>Prolixibacteraceae</taxon>
        <taxon>Mangrovibacterium</taxon>
    </lineage>
</organism>
<gene>
    <name evidence="2" type="ORF">C8N47_11154</name>
</gene>
<proteinExistence type="predicted"/>